<comment type="similarity">
    <text evidence="1">Belongs to the peptidase S13 family.</text>
</comment>
<proteinExistence type="inferred from homology"/>
<dbReference type="GO" id="GO:0006508">
    <property type="term" value="P:proteolysis"/>
    <property type="evidence" value="ECO:0007669"/>
    <property type="project" value="InterPro"/>
</dbReference>
<reference evidence="3" key="1">
    <citation type="journal article" date="2020" name="mSystems">
        <title>Genome- and Community-Level Interaction Insights into Carbon Utilization and Element Cycling Functions of Hydrothermarchaeota in Hydrothermal Sediment.</title>
        <authorList>
            <person name="Zhou Z."/>
            <person name="Liu Y."/>
            <person name="Xu W."/>
            <person name="Pan J."/>
            <person name="Luo Z.H."/>
            <person name="Li M."/>
        </authorList>
    </citation>
    <scope>NUCLEOTIDE SEQUENCE [LARGE SCALE GENOMIC DNA]</scope>
    <source>
        <strain evidence="3">SpSt-69</strain>
    </source>
</reference>
<dbReference type="PRINTS" id="PR00922">
    <property type="entry name" value="DADACBPTASE3"/>
</dbReference>
<keyword evidence="3" id="KW-0121">Carboxypeptidase</keyword>
<dbReference type="GO" id="GO:0009002">
    <property type="term" value="F:serine-type D-Ala-D-Ala carboxypeptidase activity"/>
    <property type="evidence" value="ECO:0007669"/>
    <property type="project" value="UniProtKB-EC"/>
</dbReference>
<dbReference type="InterPro" id="IPR012338">
    <property type="entry name" value="Beta-lactam/transpept-like"/>
</dbReference>
<keyword evidence="2 3" id="KW-0378">Hydrolase</keyword>
<sequence>MIKLLIMFSVLYYEPKTFTNLKDVVEYYRPKRGFTGVVILDRKGQEVFSYNGDSYFVPASLNKILIASAFLHFLGPSYTFKTSLLREPKSGNLYFLASGDPSLRVKDLFEIFSFAKSAGILSFDTLYLVDWAYDSVRYGMGWQFNNLAKGYMAPVSSFILENNVVKIFFFNKNGFGPRVVSFPRTVFFKSYTRGGRNYKVYDIVRGDTVITIFEGDIGKQVFATRSILTPENFFKEQVDSLLRTLSINVKCIKIITDLPPLRFDTLYIYDSKPAYVLLMDFMKYSLNIYGEAFLKTLGRELYGGKGSFEKGLAAVDSFLKVAELSDHFKPADGSGLSRYNLATPRGFAQLLYYHYKNMNHFPEFASLLAISNVDGTLATNYKGLRGIFRGKTGTLSGVTNLAGYIRTRKGEDYIYVVMMNNTPGSPKYFLEKVLKFIYETM</sequence>
<dbReference type="EMBL" id="DTDJ01000032">
    <property type="protein sequence ID" value="HGL17645.1"/>
    <property type="molecule type" value="Genomic_DNA"/>
</dbReference>
<protein>
    <submittedName>
        <fullName evidence="3">D-alanyl-D-alanine carboxypeptidase/D-alanyl-D-alanine-endopeptidase</fullName>
        <ecNumber evidence="3">3.4.16.4</ecNumber>
    </submittedName>
</protein>
<dbReference type="NCBIfam" id="TIGR00666">
    <property type="entry name" value="PBP4"/>
    <property type="match status" value="1"/>
</dbReference>
<dbReference type="GO" id="GO:0000270">
    <property type="term" value="P:peptidoglycan metabolic process"/>
    <property type="evidence" value="ECO:0007669"/>
    <property type="project" value="TreeGrafter"/>
</dbReference>
<accession>A0A7V3ZYD3</accession>
<keyword evidence="3" id="KW-0645">Protease</keyword>
<evidence type="ECO:0000256" key="2">
    <source>
        <dbReference type="ARBA" id="ARBA00022801"/>
    </source>
</evidence>
<dbReference type="SUPFAM" id="SSF56601">
    <property type="entry name" value="beta-lactamase/transpeptidase-like"/>
    <property type="match status" value="1"/>
</dbReference>
<organism evidence="3">
    <name type="scientific">candidate division WOR-3 bacterium</name>
    <dbReference type="NCBI Taxonomy" id="2052148"/>
    <lineage>
        <taxon>Bacteria</taxon>
        <taxon>Bacteria division WOR-3</taxon>
    </lineage>
</organism>
<dbReference type="EC" id="3.4.16.4" evidence="3"/>
<name>A0A7V3ZYD3_UNCW3</name>
<dbReference type="InterPro" id="IPR000667">
    <property type="entry name" value="Peptidase_S13"/>
</dbReference>
<dbReference type="AlphaFoldDB" id="A0A7V3ZYD3"/>
<dbReference type="PANTHER" id="PTHR30023">
    <property type="entry name" value="D-ALANYL-D-ALANINE CARBOXYPEPTIDASE"/>
    <property type="match status" value="1"/>
</dbReference>
<dbReference type="Pfam" id="PF02113">
    <property type="entry name" value="Peptidase_S13"/>
    <property type="match status" value="1"/>
</dbReference>
<dbReference type="PANTHER" id="PTHR30023:SF0">
    <property type="entry name" value="PENICILLIN-SENSITIVE CARBOXYPEPTIDASE A"/>
    <property type="match status" value="1"/>
</dbReference>
<dbReference type="Gene3D" id="3.40.710.10">
    <property type="entry name" value="DD-peptidase/beta-lactamase superfamily"/>
    <property type="match status" value="2"/>
</dbReference>
<gene>
    <name evidence="3" type="primary">dacB</name>
    <name evidence="3" type="ORF">ENU66_04885</name>
</gene>
<comment type="caution">
    <text evidence="3">The sequence shown here is derived from an EMBL/GenBank/DDBJ whole genome shotgun (WGS) entry which is preliminary data.</text>
</comment>
<evidence type="ECO:0000256" key="1">
    <source>
        <dbReference type="ARBA" id="ARBA00006096"/>
    </source>
</evidence>
<evidence type="ECO:0000313" key="3">
    <source>
        <dbReference type="EMBL" id="HGL17645.1"/>
    </source>
</evidence>